<organism evidence="1 2">
    <name type="scientific">Periplaneta americana</name>
    <name type="common">American cockroach</name>
    <name type="synonym">Blatta americana</name>
    <dbReference type="NCBI Taxonomy" id="6978"/>
    <lineage>
        <taxon>Eukaryota</taxon>
        <taxon>Metazoa</taxon>
        <taxon>Ecdysozoa</taxon>
        <taxon>Arthropoda</taxon>
        <taxon>Hexapoda</taxon>
        <taxon>Insecta</taxon>
        <taxon>Pterygota</taxon>
        <taxon>Neoptera</taxon>
        <taxon>Polyneoptera</taxon>
        <taxon>Dictyoptera</taxon>
        <taxon>Blattodea</taxon>
        <taxon>Blattoidea</taxon>
        <taxon>Blattidae</taxon>
        <taxon>Blattinae</taxon>
        <taxon>Periplaneta</taxon>
    </lineage>
</organism>
<gene>
    <name evidence="1" type="ORF">ANN_01479</name>
</gene>
<dbReference type="Gene3D" id="3.30.420.10">
    <property type="entry name" value="Ribonuclease H-like superfamily/Ribonuclease H"/>
    <property type="match status" value="1"/>
</dbReference>
<name>A0ABQ8TTN6_PERAM</name>
<dbReference type="InterPro" id="IPR036397">
    <property type="entry name" value="RNaseH_sf"/>
</dbReference>
<protein>
    <recommendedName>
        <fullName evidence="3">Transposase</fullName>
    </recommendedName>
</protein>
<proteinExistence type="predicted"/>
<evidence type="ECO:0000313" key="2">
    <source>
        <dbReference type="Proteomes" id="UP001148838"/>
    </source>
</evidence>
<reference evidence="1 2" key="1">
    <citation type="journal article" date="2022" name="Allergy">
        <title>Genome assembly and annotation of Periplaneta americana reveal a comprehensive cockroach allergen profile.</title>
        <authorList>
            <person name="Wang L."/>
            <person name="Xiong Q."/>
            <person name="Saelim N."/>
            <person name="Wang L."/>
            <person name="Nong W."/>
            <person name="Wan A.T."/>
            <person name="Shi M."/>
            <person name="Liu X."/>
            <person name="Cao Q."/>
            <person name="Hui J.H.L."/>
            <person name="Sookrung N."/>
            <person name="Leung T.F."/>
            <person name="Tungtrongchitr A."/>
            <person name="Tsui S.K.W."/>
        </authorList>
    </citation>
    <scope>NUCLEOTIDE SEQUENCE [LARGE SCALE GENOMIC DNA]</scope>
    <source>
        <strain evidence="1">PWHHKU_190912</strain>
    </source>
</reference>
<sequence length="93" mass="11559">LKYKKRKTQPRLTIHHKQRRVDWVKEHVVWKEEWKHVIFSDKNNFNLDGPDDWAYYWHELRKDEEVFSKRQSGEKYPMSDTEGKHIFFSLQVV</sequence>
<dbReference type="Proteomes" id="UP001148838">
    <property type="component" value="Unassembled WGS sequence"/>
</dbReference>
<comment type="caution">
    <text evidence="1">The sequence shown here is derived from an EMBL/GenBank/DDBJ whole genome shotgun (WGS) entry which is preliminary data.</text>
</comment>
<keyword evidence="2" id="KW-1185">Reference proteome</keyword>
<dbReference type="EMBL" id="JAJSOF020000003">
    <property type="protein sequence ID" value="KAJ4450072.1"/>
    <property type="molecule type" value="Genomic_DNA"/>
</dbReference>
<feature type="non-terminal residue" evidence="1">
    <location>
        <position position="1"/>
    </location>
</feature>
<evidence type="ECO:0000313" key="1">
    <source>
        <dbReference type="EMBL" id="KAJ4450072.1"/>
    </source>
</evidence>
<accession>A0ABQ8TTN6</accession>
<evidence type="ECO:0008006" key="3">
    <source>
        <dbReference type="Google" id="ProtNLM"/>
    </source>
</evidence>